<evidence type="ECO:0000259" key="13">
    <source>
        <dbReference type="PROSITE" id="PS51194"/>
    </source>
</evidence>
<dbReference type="GO" id="GO:0005524">
    <property type="term" value="F:ATP binding"/>
    <property type="evidence" value="ECO:0007669"/>
    <property type="project" value="UniProtKB-KW"/>
</dbReference>
<dbReference type="PROSITE" id="PS00518">
    <property type="entry name" value="ZF_RING_1"/>
    <property type="match status" value="1"/>
</dbReference>
<dbReference type="GO" id="GO:0004386">
    <property type="term" value="F:helicase activity"/>
    <property type="evidence" value="ECO:0007669"/>
    <property type="project" value="UniProtKB-KW"/>
</dbReference>
<dbReference type="SMART" id="SM00184">
    <property type="entry name" value="RING"/>
    <property type="match status" value="1"/>
</dbReference>
<dbReference type="SMART" id="SM00490">
    <property type="entry name" value="HELICc"/>
    <property type="match status" value="1"/>
</dbReference>
<feature type="domain" description="Helicase C-terminal" evidence="13">
    <location>
        <begin position="1221"/>
        <end position="1380"/>
    </location>
</feature>
<dbReference type="GO" id="GO:0016787">
    <property type="term" value="F:hydrolase activity"/>
    <property type="evidence" value="ECO:0007669"/>
    <property type="project" value="UniProtKB-KW"/>
</dbReference>
<dbReference type="InterPro" id="IPR018957">
    <property type="entry name" value="Znf_C3HC4_RING-type"/>
</dbReference>
<keyword evidence="14" id="KW-1185">Reference proteome</keyword>
<evidence type="ECO:0000313" key="14">
    <source>
        <dbReference type="Proteomes" id="UP000515121"/>
    </source>
</evidence>
<keyword evidence="8" id="KW-0067">ATP-binding</keyword>
<evidence type="ECO:0000256" key="2">
    <source>
        <dbReference type="ARBA" id="ARBA00022723"/>
    </source>
</evidence>
<keyword evidence="5" id="KW-0378">Hydrolase</keyword>
<dbReference type="Proteomes" id="UP000515121">
    <property type="component" value="Unplaced"/>
</dbReference>
<dbReference type="InterPro" id="IPR050628">
    <property type="entry name" value="SNF2_RAD54_helicase_TF"/>
</dbReference>
<dbReference type="GeneID" id="111281111"/>
<dbReference type="InterPro" id="IPR000330">
    <property type="entry name" value="SNF2_N"/>
</dbReference>
<evidence type="ECO:0000256" key="9">
    <source>
        <dbReference type="PROSITE-ProRule" id="PRU00175"/>
    </source>
</evidence>
<gene>
    <name evidence="15" type="primary">LOC111281111</name>
</gene>
<dbReference type="GO" id="GO:0006281">
    <property type="term" value="P:DNA repair"/>
    <property type="evidence" value="ECO:0007669"/>
    <property type="project" value="TreeGrafter"/>
</dbReference>
<feature type="region of interest" description="Disordered" evidence="10">
    <location>
        <begin position="1"/>
        <end position="21"/>
    </location>
</feature>
<proteinExistence type="inferred from homology"/>
<dbReference type="Pfam" id="PF00271">
    <property type="entry name" value="Helicase_C"/>
    <property type="match status" value="1"/>
</dbReference>
<accession>A0A6P5XA33</accession>
<evidence type="ECO:0000256" key="10">
    <source>
        <dbReference type="SAM" id="MobiDB-lite"/>
    </source>
</evidence>
<dbReference type="GO" id="GO:0008270">
    <property type="term" value="F:zinc ion binding"/>
    <property type="evidence" value="ECO:0007669"/>
    <property type="project" value="UniProtKB-KW"/>
</dbReference>
<evidence type="ECO:0000256" key="7">
    <source>
        <dbReference type="ARBA" id="ARBA00022833"/>
    </source>
</evidence>
<dbReference type="Pfam" id="PF00097">
    <property type="entry name" value="zf-C3HC4"/>
    <property type="match status" value="1"/>
</dbReference>
<evidence type="ECO:0000259" key="11">
    <source>
        <dbReference type="PROSITE" id="PS50089"/>
    </source>
</evidence>
<keyword evidence="2" id="KW-0479">Metal-binding</keyword>
<feature type="compositionally biased region" description="Polar residues" evidence="10">
    <location>
        <begin position="61"/>
        <end position="73"/>
    </location>
</feature>
<feature type="domain" description="RING-type" evidence="11">
    <location>
        <begin position="1077"/>
        <end position="1112"/>
    </location>
</feature>
<keyword evidence="3" id="KW-0547">Nucleotide-binding</keyword>
<dbReference type="CDD" id="cd18008">
    <property type="entry name" value="DEXDc_SHPRH-like"/>
    <property type="match status" value="1"/>
</dbReference>
<dbReference type="PROSITE" id="PS51192">
    <property type="entry name" value="HELICASE_ATP_BIND_1"/>
    <property type="match status" value="1"/>
</dbReference>
<dbReference type="Gene3D" id="3.30.40.10">
    <property type="entry name" value="Zinc/RING finger domain, C3HC4 (zinc finger)"/>
    <property type="match status" value="1"/>
</dbReference>
<feature type="region of interest" description="Disordered" evidence="10">
    <location>
        <begin position="701"/>
        <end position="739"/>
    </location>
</feature>
<dbReference type="SUPFAM" id="SSF57850">
    <property type="entry name" value="RING/U-box"/>
    <property type="match status" value="1"/>
</dbReference>
<dbReference type="InterPro" id="IPR014001">
    <property type="entry name" value="Helicase_ATP-bd"/>
</dbReference>
<feature type="region of interest" description="Disordered" evidence="10">
    <location>
        <begin position="1184"/>
        <end position="1216"/>
    </location>
</feature>
<dbReference type="RefSeq" id="XP_022724462.1">
    <property type="nucleotide sequence ID" value="XM_022868727.1"/>
</dbReference>
<dbReference type="PANTHER" id="PTHR45626:SF16">
    <property type="entry name" value="ATP-DEPENDENT HELICASE ULS1"/>
    <property type="match status" value="1"/>
</dbReference>
<dbReference type="Pfam" id="PF00176">
    <property type="entry name" value="SNF2-rel_dom"/>
    <property type="match status" value="1"/>
</dbReference>
<evidence type="ECO:0000256" key="6">
    <source>
        <dbReference type="ARBA" id="ARBA00022806"/>
    </source>
</evidence>
<comment type="similarity">
    <text evidence="1">Belongs to the SNF2/RAD54 helicase family. RAD16 subfamily.</text>
</comment>
<reference evidence="15" key="1">
    <citation type="submission" date="2025-08" db="UniProtKB">
        <authorList>
            <consortium name="RefSeq"/>
        </authorList>
    </citation>
    <scope>IDENTIFICATION</scope>
    <source>
        <tissue evidence="15">Fruit stalk</tissue>
    </source>
</reference>
<dbReference type="PANTHER" id="PTHR45626">
    <property type="entry name" value="TRANSCRIPTION TERMINATION FACTOR 2-RELATED"/>
    <property type="match status" value="1"/>
</dbReference>
<protein>
    <submittedName>
        <fullName evidence="15">Helicase-like transcription factor CHR28 isoform X1</fullName>
    </submittedName>
</protein>
<feature type="compositionally biased region" description="Polar residues" evidence="10">
    <location>
        <begin position="1191"/>
        <end position="1206"/>
    </location>
</feature>
<feature type="region of interest" description="Disordered" evidence="10">
    <location>
        <begin position="46"/>
        <end position="73"/>
    </location>
</feature>
<dbReference type="CDD" id="cd18793">
    <property type="entry name" value="SF2_C_SNF"/>
    <property type="match status" value="1"/>
</dbReference>
<dbReference type="SUPFAM" id="SSF52540">
    <property type="entry name" value="P-loop containing nucleoside triphosphate hydrolases"/>
    <property type="match status" value="2"/>
</dbReference>
<evidence type="ECO:0000259" key="12">
    <source>
        <dbReference type="PROSITE" id="PS51192"/>
    </source>
</evidence>
<dbReference type="GO" id="GO:0005634">
    <property type="term" value="C:nucleus"/>
    <property type="evidence" value="ECO:0007669"/>
    <property type="project" value="TreeGrafter"/>
</dbReference>
<keyword evidence="6" id="KW-0347">Helicase</keyword>
<dbReference type="InterPro" id="IPR001841">
    <property type="entry name" value="Znf_RING"/>
</dbReference>
<evidence type="ECO:0000256" key="4">
    <source>
        <dbReference type="ARBA" id="ARBA00022771"/>
    </source>
</evidence>
<dbReference type="InterPro" id="IPR038718">
    <property type="entry name" value="SNF2-like_sf"/>
</dbReference>
<dbReference type="SMART" id="SM00487">
    <property type="entry name" value="DEXDc"/>
    <property type="match status" value="1"/>
</dbReference>
<dbReference type="InterPro" id="IPR017907">
    <property type="entry name" value="Znf_RING_CS"/>
</dbReference>
<evidence type="ECO:0000256" key="3">
    <source>
        <dbReference type="ARBA" id="ARBA00022741"/>
    </source>
</evidence>
<dbReference type="OrthoDB" id="448448at2759"/>
<dbReference type="InterPro" id="IPR001650">
    <property type="entry name" value="Helicase_C-like"/>
</dbReference>
<feature type="region of interest" description="Disordered" evidence="10">
    <location>
        <begin position="804"/>
        <end position="848"/>
    </location>
</feature>
<evidence type="ECO:0000256" key="5">
    <source>
        <dbReference type="ARBA" id="ARBA00022801"/>
    </source>
</evidence>
<dbReference type="Gene3D" id="3.40.50.300">
    <property type="entry name" value="P-loop containing nucleotide triphosphate hydrolases"/>
    <property type="match status" value="1"/>
</dbReference>
<feature type="compositionally biased region" description="Polar residues" evidence="10">
    <location>
        <begin position="715"/>
        <end position="734"/>
    </location>
</feature>
<keyword evidence="4 9" id="KW-0863">Zinc-finger</keyword>
<evidence type="ECO:0000313" key="15">
    <source>
        <dbReference type="RefSeq" id="XP_022724462.1"/>
    </source>
</evidence>
<evidence type="ECO:0000256" key="8">
    <source>
        <dbReference type="ARBA" id="ARBA00022840"/>
    </source>
</evidence>
<dbReference type="PROSITE" id="PS51194">
    <property type="entry name" value="HELICASE_CTER"/>
    <property type="match status" value="1"/>
</dbReference>
<dbReference type="Gene3D" id="3.40.50.10810">
    <property type="entry name" value="Tandem AAA-ATPase domain"/>
    <property type="match status" value="3"/>
</dbReference>
<name>A0A6P5XA33_DURZI</name>
<dbReference type="FunFam" id="3.40.50.10810:FF:000068">
    <property type="entry name" value="SNF2 domain-containing protein / helicase domain-containing protein / zinc finger protein-like protein"/>
    <property type="match status" value="1"/>
</dbReference>
<evidence type="ECO:0000256" key="1">
    <source>
        <dbReference type="ARBA" id="ARBA00008438"/>
    </source>
</evidence>
<feature type="compositionally biased region" description="Basic and acidic residues" evidence="10">
    <location>
        <begin position="804"/>
        <end position="825"/>
    </location>
</feature>
<sequence>MMGEDNYNDSSGLLPSGDPSADYKFDDFAADGLCVDLDIFHHILEENCDPPQGNPEDPSPGNMSQEDSVPETIQVQSESCSSGFTFGDLLRHKSEAPDARSWSIGGSFDYHRKLEPSAHDCSPVPTSSVSFKEWCPFGQATSYTEVVGMPVLEMPSCTTASSFAEMDGNHVLDRGDNLNFDLVGNRTCIQFKNTAEDFDYKNALHSAAVENMNLICGHVGDFLNDTLETLEAPESKVGRSMKFSSDADMTSPNVTSNESTICHGSDIVSDVSDPRSVTPHYMNGDNAYFSDSSVHHWLSSLSFMSEEIKVGEVVEFPTESACSSGRIIFNGQDGTDNRSASQLSMTDFSDVEQQHFEGEGNDHVLPACGSLSYIANDGIFYDKGSVQPFSHSQPCISNNNQAVCVKYEDNKVITSGSIFYHSAEALAEASWRKSTNRVDDLLSVDEDLKQSLSDISPSISNQEFIFSGKDAHHYHQDINLNVKSQSSLYGGHLNLASSEQYFSSTHPITSTKMHLGCFGEERERKLIPLSMGLSKVSPESIHSNSSDCRSYFDDDPDICILEDISQPACSNQYPLLVKNTSSLPHAKFSNLLHTPGMGGVRVKGNDERLIFQVALQVLSQPKSEASPPDGVLTVPLLRHQRIALSWMTQKEKAGLHCLGGILADDQGLGKTVSTIALILMERPPSSGASSQDTRKVELETLNLDDDDEEMKQESDNNQVMANGTSKKSSCTSEQAKGRPAAGTLIVCPTSVLRQWEEELHNKVTRKANLSVLVYHGSNRTKDPVELAKYDVVLTTYSIVSTEVPKHSPVRGDDDEKRKLEGEHASSMDFPPCKKRKYPSSSNKKGVKHKKGVDESLLDSVSRPLAKVGWFRIVLDEAQSIKNHRTQVARACWGLRAKRRWCLSGTPIQNAIDDLYSYFRFLRYDPYASYKSFCSSIKVPITKNPVKGYPKLQAILQTIMLRRTKGTLLDGKPIINLPPKVIELKKVEFTNEERDFYSRLESDSRAQFKEYAAAGTIKQNYVNILLMLLRLRQACDHPLLVRGFDSNSSWRSSIETAKKLPQEKLKFLLSCLSSLALCGICNDPPDDAVVAICGHVFCNQCISELLSGDEDQCATANCKVRLSASSVFSNATLNSSLSEKPGHDSSLDCSDSNVVEVSRPCSEDSMYDSSKIRAALEVLQSLAKPQDHRLKTSSYPEGSSNLHSGDSPNGFPDEKNLVKDESLNDSYKVFGKKAIVFSQWTRMLDLFEACLKSSSIQYRRLDGTMSVAARDKAVKDFNTLPEVSVMIMSLKAASLGLNMVAACHVLLLDLWWNPTTEDQAIDRAHRIGQTRAVTVLRLTVKDTVEDRILALQQKKREMVASAFGEDETGGCQTRLTVEDLEYLFMA</sequence>
<dbReference type="PROSITE" id="PS50089">
    <property type="entry name" value="ZF_RING_2"/>
    <property type="match status" value="1"/>
</dbReference>
<feature type="domain" description="Helicase ATP-binding" evidence="12">
    <location>
        <begin position="651"/>
        <end position="924"/>
    </location>
</feature>
<dbReference type="KEGG" id="dzi:111281111"/>
<dbReference type="InterPro" id="IPR013083">
    <property type="entry name" value="Znf_RING/FYVE/PHD"/>
</dbReference>
<dbReference type="GO" id="GO:0008094">
    <property type="term" value="F:ATP-dependent activity, acting on DNA"/>
    <property type="evidence" value="ECO:0007669"/>
    <property type="project" value="TreeGrafter"/>
</dbReference>
<keyword evidence="7" id="KW-0862">Zinc</keyword>
<dbReference type="InterPro" id="IPR027417">
    <property type="entry name" value="P-loop_NTPase"/>
</dbReference>
<dbReference type="InterPro" id="IPR049730">
    <property type="entry name" value="SNF2/RAD54-like_C"/>
</dbReference>
<organism evidence="14 15">
    <name type="scientific">Durio zibethinus</name>
    <name type="common">Durian</name>
    <dbReference type="NCBI Taxonomy" id="66656"/>
    <lineage>
        <taxon>Eukaryota</taxon>
        <taxon>Viridiplantae</taxon>
        <taxon>Streptophyta</taxon>
        <taxon>Embryophyta</taxon>
        <taxon>Tracheophyta</taxon>
        <taxon>Spermatophyta</taxon>
        <taxon>Magnoliopsida</taxon>
        <taxon>eudicotyledons</taxon>
        <taxon>Gunneridae</taxon>
        <taxon>Pentapetalae</taxon>
        <taxon>rosids</taxon>
        <taxon>malvids</taxon>
        <taxon>Malvales</taxon>
        <taxon>Malvaceae</taxon>
        <taxon>Helicteroideae</taxon>
        <taxon>Durio</taxon>
    </lineage>
</organism>